<dbReference type="PANTHER" id="PTHR35457">
    <property type="entry name" value="HEME A SYNTHASE"/>
    <property type="match status" value="1"/>
</dbReference>
<keyword evidence="10" id="KW-1015">Disulfide bond</keyword>
<reference evidence="13 14" key="1">
    <citation type="submission" date="2016-10" db="EMBL/GenBank/DDBJ databases">
        <authorList>
            <person name="de Groot N.N."/>
        </authorList>
    </citation>
    <scope>NUCLEOTIDE SEQUENCE [LARGE SCALE GENOMIC DNA]</scope>
    <source>
        <strain evidence="13 14">DSM 26130</strain>
    </source>
</reference>
<keyword evidence="3 12" id="KW-0812">Transmembrane</keyword>
<dbReference type="OrthoDB" id="1447144at2"/>
<evidence type="ECO:0000256" key="5">
    <source>
        <dbReference type="ARBA" id="ARBA00022989"/>
    </source>
</evidence>
<keyword evidence="6" id="KW-0560">Oxidoreductase</keyword>
<evidence type="ECO:0000256" key="10">
    <source>
        <dbReference type="ARBA" id="ARBA00023157"/>
    </source>
</evidence>
<sequence length="339" mass="37575">MISSINLINKQEHRFRRLALLTVIVIYLLILAGGIVRGTGSGMGCPDWPRCFGRWIPPTEVSQLPPNYQAIYGAKLKGEVEFNAVKTWIEYINRLLGVLSGFLVFATLIASLSYLYKDKVVFWGSLAAFLLIGANGWLGSRVVATELAQYMITLHLLLAIAVVFALLFVLIRSNANHLNAGPISGKTTSVRWLLLVMMILTIGQVVFGTQVRDELDKVVKQLGYAQRESWISNLDLSFYIHRSFSLVILAFHVAIIYQLRKLTEASILPKLTKSLITLVIAEIGTGVIMAYLGVPAIAQPIHLVLAVLIIGLQFVAWLLMNPGLILSVHNRDVSRLVEV</sequence>
<keyword evidence="4" id="KW-0479">Metal-binding</keyword>
<gene>
    <name evidence="13" type="ORF">SAMN05216167_103266</name>
</gene>
<evidence type="ECO:0000256" key="11">
    <source>
        <dbReference type="ARBA" id="ARBA00023444"/>
    </source>
</evidence>
<organism evidence="13 14">
    <name type="scientific">Spirosoma endophyticum</name>
    <dbReference type="NCBI Taxonomy" id="662367"/>
    <lineage>
        <taxon>Bacteria</taxon>
        <taxon>Pseudomonadati</taxon>
        <taxon>Bacteroidota</taxon>
        <taxon>Cytophagia</taxon>
        <taxon>Cytophagales</taxon>
        <taxon>Cytophagaceae</taxon>
        <taxon>Spirosoma</taxon>
    </lineage>
</organism>
<feature type="transmembrane region" description="Helical" evidence="12">
    <location>
        <begin position="95"/>
        <end position="115"/>
    </location>
</feature>
<dbReference type="Pfam" id="PF02628">
    <property type="entry name" value="COX15-CtaA"/>
    <property type="match status" value="1"/>
</dbReference>
<feature type="transmembrane region" description="Helical" evidence="12">
    <location>
        <begin position="271"/>
        <end position="294"/>
    </location>
</feature>
<keyword evidence="2" id="KW-1003">Cell membrane</keyword>
<evidence type="ECO:0000256" key="12">
    <source>
        <dbReference type="SAM" id="Phobius"/>
    </source>
</evidence>
<keyword evidence="14" id="KW-1185">Reference proteome</keyword>
<dbReference type="GO" id="GO:0006784">
    <property type="term" value="P:heme A biosynthetic process"/>
    <property type="evidence" value="ECO:0007669"/>
    <property type="project" value="InterPro"/>
</dbReference>
<dbReference type="InterPro" id="IPR050450">
    <property type="entry name" value="COX15/CtaA_HemeA_synthase"/>
</dbReference>
<evidence type="ECO:0000256" key="2">
    <source>
        <dbReference type="ARBA" id="ARBA00022475"/>
    </source>
</evidence>
<evidence type="ECO:0000256" key="7">
    <source>
        <dbReference type="ARBA" id="ARBA00023004"/>
    </source>
</evidence>
<accession>A0A1I1PGT2</accession>
<feature type="transmembrane region" description="Helical" evidence="12">
    <location>
        <begin position="120"/>
        <end position="138"/>
    </location>
</feature>
<keyword evidence="5 12" id="KW-1133">Transmembrane helix</keyword>
<dbReference type="GO" id="GO:0046872">
    <property type="term" value="F:metal ion binding"/>
    <property type="evidence" value="ECO:0007669"/>
    <property type="project" value="UniProtKB-KW"/>
</dbReference>
<keyword evidence="8" id="KW-0350">Heme biosynthesis</keyword>
<feature type="transmembrane region" description="Helical" evidence="12">
    <location>
        <begin position="239"/>
        <end position="259"/>
    </location>
</feature>
<proteinExistence type="predicted"/>
<protein>
    <submittedName>
        <fullName evidence="13">Cytochrome c oxidase assembly protein subunit 15</fullName>
    </submittedName>
</protein>
<feature type="transmembrane region" description="Helical" evidence="12">
    <location>
        <begin position="18"/>
        <end position="36"/>
    </location>
</feature>
<evidence type="ECO:0000313" key="13">
    <source>
        <dbReference type="EMBL" id="SFD08955.1"/>
    </source>
</evidence>
<dbReference type="AlphaFoldDB" id="A0A1I1PGT2"/>
<evidence type="ECO:0000256" key="1">
    <source>
        <dbReference type="ARBA" id="ARBA00004141"/>
    </source>
</evidence>
<feature type="transmembrane region" description="Helical" evidence="12">
    <location>
        <begin position="300"/>
        <end position="320"/>
    </location>
</feature>
<evidence type="ECO:0000256" key="4">
    <source>
        <dbReference type="ARBA" id="ARBA00022723"/>
    </source>
</evidence>
<dbReference type="GO" id="GO:0016020">
    <property type="term" value="C:membrane"/>
    <property type="evidence" value="ECO:0007669"/>
    <property type="project" value="UniProtKB-SubCell"/>
</dbReference>
<dbReference type="InterPro" id="IPR003780">
    <property type="entry name" value="COX15/CtaA_fam"/>
</dbReference>
<evidence type="ECO:0000256" key="3">
    <source>
        <dbReference type="ARBA" id="ARBA00022692"/>
    </source>
</evidence>
<keyword evidence="9 12" id="KW-0472">Membrane</keyword>
<dbReference type="STRING" id="662367.SAMN05216167_103266"/>
<evidence type="ECO:0000256" key="9">
    <source>
        <dbReference type="ARBA" id="ARBA00023136"/>
    </source>
</evidence>
<keyword evidence="7" id="KW-0408">Iron</keyword>
<dbReference type="PANTHER" id="PTHR35457:SF1">
    <property type="entry name" value="HEME A SYNTHASE"/>
    <property type="match status" value="1"/>
</dbReference>
<evidence type="ECO:0000313" key="14">
    <source>
        <dbReference type="Proteomes" id="UP000198598"/>
    </source>
</evidence>
<evidence type="ECO:0000256" key="8">
    <source>
        <dbReference type="ARBA" id="ARBA00023133"/>
    </source>
</evidence>
<name>A0A1I1PGT2_9BACT</name>
<comment type="subcellular location">
    <subcellularLocation>
        <location evidence="1">Membrane</location>
        <topology evidence="1">Multi-pass membrane protein</topology>
    </subcellularLocation>
</comment>
<dbReference type="RefSeq" id="WP_093825680.1">
    <property type="nucleotide sequence ID" value="NZ_FOLQ01000003.1"/>
</dbReference>
<dbReference type="EMBL" id="FOLQ01000003">
    <property type="protein sequence ID" value="SFD08955.1"/>
    <property type="molecule type" value="Genomic_DNA"/>
</dbReference>
<feature type="transmembrane region" description="Helical" evidence="12">
    <location>
        <begin position="150"/>
        <end position="171"/>
    </location>
</feature>
<feature type="transmembrane region" description="Helical" evidence="12">
    <location>
        <begin position="192"/>
        <end position="211"/>
    </location>
</feature>
<comment type="pathway">
    <text evidence="11">Porphyrin-containing compound metabolism.</text>
</comment>
<dbReference type="GO" id="GO:0016491">
    <property type="term" value="F:oxidoreductase activity"/>
    <property type="evidence" value="ECO:0007669"/>
    <property type="project" value="UniProtKB-KW"/>
</dbReference>
<dbReference type="Proteomes" id="UP000198598">
    <property type="component" value="Unassembled WGS sequence"/>
</dbReference>
<evidence type="ECO:0000256" key="6">
    <source>
        <dbReference type="ARBA" id="ARBA00023002"/>
    </source>
</evidence>